<dbReference type="RefSeq" id="WP_068214008.1">
    <property type="nucleotide sequence ID" value="NZ_LZIT01000315.1"/>
</dbReference>
<proteinExistence type="predicted"/>
<accession>A0ABD6NUF2</accession>
<dbReference type="InterPro" id="IPR001647">
    <property type="entry name" value="HTH_TetR"/>
</dbReference>
<sequence>MVPQARAETTRQKILDAAIDVFSEVGYAAAGLGEVIQRAGMTKGALYHHFDSKEALATTIIEQGTSLTRDAFRRVCESSSPALENMIHGVFIMADLLVSDRAVSTAEQLTRLLAGFNDAASRVWPDRLQAMITQADLASAEGDLREGLDSYVVSEAILGAVFGANLFSDAAGGSDHLMRLTRSLELLLPAIVADRSLDYFREFVAREPLRHHPATAAG</sequence>
<reference evidence="6 7" key="1">
    <citation type="submission" date="2016-06" db="EMBL/GenBank/DDBJ databases">
        <authorList>
            <person name="Sutton G."/>
            <person name="Brinkac L."/>
            <person name="Sanka R."/>
            <person name="Adams M."/>
            <person name="Lau E."/>
            <person name="Sam S."/>
            <person name="Sreng N."/>
            <person name="Him V."/>
            <person name="Kerleguer A."/>
            <person name="Cheng S."/>
        </authorList>
    </citation>
    <scope>NUCLEOTIDE SEQUENCE [LARGE SCALE GENOMIC DNA]</scope>
    <source>
        <strain evidence="6 7">E2978</strain>
    </source>
</reference>
<dbReference type="Pfam" id="PF00440">
    <property type="entry name" value="TetR_N"/>
    <property type="match status" value="1"/>
</dbReference>
<gene>
    <name evidence="6" type="ORF">A5672_03435</name>
</gene>
<comment type="caution">
    <text evidence="6">The sequence shown here is derived from an EMBL/GenBank/DDBJ whole genome shotgun (WGS) entry which is preliminary data.</text>
</comment>
<dbReference type="InterPro" id="IPR036271">
    <property type="entry name" value="Tet_transcr_reg_TetR-rel_C_sf"/>
</dbReference>
<organism evidence="6 7">
    <name type="scientific">Mycobacterium alsense</name>
    <dbReference type="NCBI Taxonomy" id="324058"/>
    <lineage>
        <taxon>Bacteria</taxon>
        <taxon>Bacillati</taxon>
        <taxon>Actinomycetota</taxon>
        <taxon>Actinomycetes</taxon>
        <taxon>Mycobacteriales</taxon>
        <taxon>Mycobacteriaceae</taxon>
        <taxon>Mycobacterium</taxon>
    </lineage>
</organism>
<dbReference type="EMBL" id="LZIT01000315">
    <property type="protein sequence ID" value="OBG29097.1"/>
    <property type="molecule type" value="Genomic_DNA"/>
</dbReference>
<dbReference type="AlphaFoldDB" id="A0ABD6NUF2"/>
<dbReference type="PANTHER" id="PTHR30055">
    <property type="entry name" value="HTH-TYPE TRANSCRIPTIONAL REGULATOR RUTR"/>
    <property type="match status" value="1"/>
</dbReference>
<dbReference type="InterPro" id="IPR050109">
    <property type="entry name" value="HTH-type_TetR-like_transc_reg"/>
</dbReference>
<evidence type="ECO:0000256" key="3">
    <source>
        <dbReference type="ARBA" id="ARBA00023163"/>
    </source>
</evidence>
<dbReference type="PRINTS" id="PR00455">
    <property type="entry name" value="HTHTETR"/>
</dbReference>
<evidence type="ECO:0000256" key="1">
    <source>
        <dbReference type="ARBA" id="ARBA00023015"/>
    </source>
</evidence>
<evidence type="ECO:0000256" key="2">
    <source>
        <dbReference type="ARBA" id="ARBA00023125"/>
    </source>
</evidence>
<dbReference type="PROSITE" id="PS50977">
    <property type="entry name" value="HTH_TETR_2"/>
    <property type="match status" value="1"/>
</dbReference>
<feature type="DNA-binding region" description="H-T-H motif" evidence="4">
    <location>
        <begin position="31"/>
        <end position="50"/>
    </location>
</feature>
<dbReference type="GO" id="GO:0006355">
    <property type="term" value="P:regulation of DNA-templated transcription"/>
    <property type="evidence" value="ECO:0007669"/>
    <property type="project" value="UniProtKB-ARBA"/>
</dbReference>
<keyword evidence="1" id="KW-0805">Transcription regulation</keyword>
<dbReference type="Proteomes" id="UP000092086">
    <property type="component" value="Unassembled WGS sequence"/>
</dbReference>
<dbReference type="SUPFAM" id="SSF48498">
    <property type="entry name" value="Tetracyclin repressor-like, C-terminal domain"/>
    <property type="match status" value="1"/>
</dbReference>
<dbReference type="SUPFAM" id="SSF46689">
    <property type="entry name" value="Homeodomain-like"/>
    <property type="match status" value="1"/>
</dbReference>
<dbReference type="Gene3D" id="1.10.357.10">
    <property type="entry name" value="Tetracycline Repressor, domain 2"/>
    <property type="match status" value="1"/>
</dbReference>
<keyword evidence="3" id="KW-0804">Transcription</keyword>
<evidence type="ECO:0000259" key="5">
    <source>
        <dbReference type="PROSITE" id="PS50977"/>
    </source>
</evidence>
<protein>
    <recommendedName>
        <fullName evidence="5">HTH tetR-type domain-containing protein</fullName>
    </recommendedName>
</protein>
<evidence type="ECO:0000313" key="6">
    <source>
        <dbReference type="EMBL" id="OBG29097.1"/>
    </source>
</evidence>
<name>A0ABD6NUF2_9MYCO</name>
<dbReference type="InterPro" id="IPR009057">
    <property type="entry name" value="Homeodomain-like_sf"/>
</dbReference>
<evidence type="ECO:0000256" key="4">
    <source>
        <dbReference type="PROSITE-ProRule" id="PRU00335"/>
    </source>
</evidence>
<dbReference type="GO" id="GO:0003677">
    <property type="term" value="F:DNA binding"/>
    <property type="evidence" value="ECO:0007669"/>
    <property type="project" value="UniProtKB-UniRule"/>
</dbReference>
<dbReference type="PANTHER" id="PTHR30055:SF234">
    <property type="entry name" value="HTH-TYPE TRANSCRIPTIONAL REGULATOR BETI"/>
    <property type="match status" value="1"/>
</dbReference>
<evidence type="ECO:0000313" key="7">
    <source>
        <dbReference type="Proteomes" id="UP000092086"/>
    </source>
</evidence>
<feature type="domain" description="HTH tetR-type" evidence="5">
    <location>
        <begin position="8"/>
        <end position="68"/>
    </location>
</feature>
<keyword evidence="2 4" id="KW-0238">DNA-binding</keyword>